<comment type="caution">
    <text evidence="1">The sequence shown here is derived from an EMBL/GenBank/DDBJ whole genome shotgun (WGS) entry which is preliminary data.</text>
</comment>
<dbReference type="AlphaFoldDB" id="A0AAV3JBE8"/>
<dbReference type="Proteomes" id="UP000014570">
    <property type="component" value="Unassembled WGS sequence"/>
</dbReference>
<reference evidence="1 2" key="1">
    <citation type="submission" date="2013-04" db="EMBL/GenBank/DDBJ databases">
        <authorList>
            <person name="Harkins D.M."/>
            <person name="Durkin A.S."/>
            <person name="Brinkac L.M."/>
            <person name="Haft D.H."/>
            <person name="Selengut J.D."/>
            <person name="Sanka R."/>
            <person name="DePew J."/>
            <person name="Purushe J."/>
            <person name="Chanthongthip A."/>
            <person name="Lattana O."/>
            <person name="Phetsouvanh R."/>
            <person name="Newton P.N."/>
            <person name="Vinetz J.M."/>
            <person name="Sutton G.G."/>
            <person name="Nierman W.C."/>
            <person name="Fouts D.E."/>
        </authorList>
    </citation>
    <scope>NUCLEOTIDE SEQUENCE [LARGE SCALE GENOMIC DNA]</scope>
    <source>
        <strain evidence="1 2">UI 09931</strain>
    </source>
</reference>
<accession>A0AAV3JBE8</accession>
<dbReference type="EMBL" id="AHNP02000007">
    <property type="protein sequence ID" value="EPG57448.1"/>
    <property type="molecule type" value="Genomic_DNA"/>
</dbReference>
<organism evidence="1 2">
    <name type="scientific">Leptospira borgpetersenii serovar Javanica str. UI 09931</name>
    <dbReference type="NCBI Taxonomy" id="1049767"/>
    <lineage>
        <taxon>Bacteria</taxon>
        <taxon>Pseudomonadati</taxon>
        <taxon>Spirochaetota</taxon>
        <taxon>Spirochaetia</taxon>
        <taxon>Leptospirales</taxon>
        <taxon>Leptospiraceae</taxon>
        <taxon>Leptospira</taxon>
    </lineage>
</organism>
<evidence type="ECO:0000313" key="1">
    <source>
        <dbReference type="EMBL" id="EPG57448.1"/>
    </source>
</evidence>
<name>A0AAV3JBE8_LEPBO</name>
<sequence>MRTKNLFKRKFITKIFRILKLEIKFSNPFLSKVLESFILLI</sequence>
<protein>
    <recommendedName>
        <fullName evidence="3">SLEI domain protein, PF07620 family</fullName>
    </recommendedName>
</protein>
<evidence type="ECO:0008006" key="3">
    <source>
        <dbReference type="Google" id="ProtNLM"/>
    </source>
</evidence>
<proteinExistence type="predicted"/>
<evidence type="ECO:0000313" key="2">
    <source>
        <dbReference type="Proteomes" id="UP000014570"/>
    </source>
</evidence>
<gene>
    <name evidence="1" type="ORF">LEP1GSC103_2292</name>
</gene>